<evidence type="ECO:0000256" key="1">
    <source>
        <dbReference type="SAM" id="Phobius"/>
    </source>
</evidence>
<sequence>MATTLKRDWLEPPSWWKRWKPLRILALGVIGFSVLSTTWTIKKYVLPPTPHPLTELYTSTVGQKVALGAFQSYSTLETVRAALTKADYQFTTKSSHTPFSELYPPHDMDTLSVEAYTHLDNEGSLNLEFFNNRLYEVEFIPEDPASYARAVRSAYPDLKRNRIGDALLISGALRISTNVDLVRSDVGQSLRARPFVIWQDLRLTRQRDQWDRDYGETPVKAY</sequence>
<accession>A0A2T5MFG4</accession>
<evidence type="ECO:0000313" key="2">
    <source>
        <dbReference type="EMBL" id="PTU31325.1"/>
    </source>
</evidence>
<name>A0A2T5MFG4_9GAMM</name>
<gene>
    <name evidence="2" type="ORF">CJD38_08215</name>
</gene>
<dbReference type="Proteomes" id="UP000244248">
    <property type="component" value="Unassembled WGS sequence"/>
</dbReference>
<protein>
    <submittedName>
        <fullName evidence="2">Uncharacterized protein</fullName>
    </submittedName>
</protein>
<proteinExistence type="predicted"/>
<dbReference type="OrthoDB" id="7063709at2"/>
<reference evidence="2 3" key="1">
    <citation type="submission" date="2018-04" db="EMBL/GenBank/DDBJ databases">
        <title>Novel species isolated from glacier.</title>
        <authorList>
            <person name="Liu Q."/>
            <person name="Xin Y.-H."/>
        </authorList>
    </citation>
    <scope>NUCLEOTIDE SEQUENCE [LARGE SCALE GENOMIC DNA]</scope>
    <source>
        <strain evidence="2 3">GT1R17</strain>
    </source>
</reference>
<keyword evidence="1" id="KW-1133">Transmembrane helix</keyword>
<dbReference type="EMBL" id="QANS01000003">
    <property type="protein sequence ID" value="PTU31325.1"/>
    <property type="molecule type" value="Genomic_DNA"/>
</dbReference>
<dbReference type="AlphaFoldDB" id="A0A2T5MFG4"/>
<comment type="caution">
    <text evidence="2">The sequence shown here is derived from an EMBL/GenBank/DDBJ whole genome shotgun (WGS) entry which is preliminary data.</text>
</comment>
<keyword evidence="3" id="KW-1185">Reference proteome</keyword>
<keyword evidence="1" id="KW-0812">Transmembrane</keyword>
<keyword evidence="1" id="KW-0472">Membrane</keyword>
<evidence type="ECO:0000313" key="3">
    <source>
        <dbReference type="Proteomes" id="UP000244248"/>
    </source>
</evidence>
<feature type="transmembrane region" description="Helical" evidence="1">
    <location>
        <begin position="21"/>
        <end position="41"/>
    </location>
</feature>
<organism evidence="2 3">
    <name type="scientific">Stenotrophobium rhamnosiphilum</name>
    <dbReference type="NCBI Taxonomy" id="2029166"/>
    <lineage>
        <taxon>Bacteria</taxon>
        <taxon>Pseudomonadati</taxon>
        <taxon>Pseudomonadota</taxon>
        <taxon>Gammaproteobacteria</taxon>
        <taxon>Nevskiales</taxon>
        <taxon>Nevskiaceae</taxon>
        <taxon>Stenotrophobium</taxon>
    </lineage>
</organism>
<dbReference type="RefSeq" id="WP_107939868.1">
    <property type="nucleotide sequence ID" value="NZ_QANS01000003.1"/>
</dbReference>